<dbReference type="EMBL" id="CAJNOW010014943">
    <property type="protein sequence ID" value="CAF1637416.1"/>
    <property type="molecule type" value="Genomic_DNA"/>
</dbReference>
<gene>
    <name evidence="8" type="ORF">BYL167_LOCUS2046</name>
    <name evidence="4" type="ORF">CJN711_LOCUS8038</name>
    <name evidence="9" type="ORF">GIL414_LOCUS7530</name>
    <name evidence="5" type="ORF">KQP761_LOCUS27393</name>
    <name evidence="6" type="ORF">MBJ925_LOCUS34231</name>
    <name evidence="10" type="ORF">OVN521_LOCUS15533</name>
    <name evidence="7" type="ORF">WKI299_LOCUS34179</name>
</gene>
<evidence type="ECO:0000313" key="4">
    <source>
        <dbReference type="EMBL" id="CAF1120235.1"/>
    </source>
</evidence>
<dbReference type="PANTHER" id="PTHR45641">
    <property type="entry name" value="TETRATRICOPEPTIDE REPEAT PROTEIN (AFU_ORTHOLOGUE AFUA_6G03870)"/>
    <property type="match status" value="1"/>
</dbReference>
<dbReference type="Proteomes" id="UP000681967">
    <property type="component" value="Unassembled WGS sequence"/>
</dbReference>
<dbReference type="EMBL" id="CAJNRE010018757">
    <property type="protein sequence ID" value="CAF2178599.1"/>
    <property type="molecule type" value="Genomic_DNA"/>
</dbReference>
<dbReference type="SUPFAM" id="SSF48452">
    <property type="entry name" value="TPR-like"/>
    <property type="match status" value="1"/>
</dbReference>
<dbReference type="PROSITE" id="PS50005">
    <property type="entry name" value="TPR"/>
    <property type="match status" value="3"/>
</dbReference>
<dbReference type="EMBL" id="CAJOBG010002476">
    <property type="protein sequence ID" value="CAF4009520.1"/>
    <property type="molecule type" value="Genomic_DNA"/>
</dbReference>
<name>A0A816DPI3_9BILA</name>
<evidence type="ECO:0000313" key="11">
    <source>
        <dbReference type="Proteomes" id="UP000663834"/>
    </source>
</evidence>
<comment type="caution">
    <text evidence="5">The sequence shown here is derived from an EMBL/GenBank/DDBJ whole genome shotgun (WGS) entry which is preliminary data.</text>
</comment>
<dbReference type="Proteomes" id="UP000663855">
    <property type="component" value="Unassembled WGS sequence"/>
</dbReference>
<sequence length="673" mass="76248">MASKGSGVRIVVYDEYDKIHGSIRDAMIETIESFYHLSSCISFIEQNAKDDRASIVITTSIEDHVLQSFESLHPVEAILISSKSRRYVDTLPSKVIGVYPKMENLLAALFKAMEALELQLNANSILFHRQKDGSNNADFYFYMIWKTHYGSQMVPKKSLVEQSRYLFYSEKKVKAHIQDFNANYQASEVLYWLDKYNHPFPYNLLVSNALRTHDQQILSVIRLFILDLNKQMKPLPIGPSYNQVFFGTKLPIELVDRLEQLTSKDIIAFQCFLPVIKSRTKALAAATEPTRRRKIANVLFKIDASNALCAPMGETVLIDMATPFHITCVTRNTGSGGVQQLVTIVTLVAIPKRHRDYIFSHFIEQQTKAGKTISDFLQQTIPLVRPDNTYRRDDEDKSEISQYSIPLYVVSVAQPRRDSLAVCNDEAEADELIARGNWAQAVDSLARIEHPNVRVLNKQGSLLRERLQDLPGALECHEQALGKATDKGKAETLIHLGIVYHDMKQYAEALNQYSQALQWFDKQKPRDPTMIARCLVGLGNAYWARRELDEARDCTERALAIREHEIQPKNYSDIASCLGNLGNILHDQGDAEQALGYAQQAVDLLTIHGKNDLRLAASLNNLGAMYLACGQNDKARENFERALEHLKDENHPYRQSASNNIARLDAMEAAQKE</sequence>
<evidence type="ECO:0000313" key="5">
    <source>
        <dbReference type="EMBL" id="CAF1637416.1"/>
    </source>
</evidence>
<dbReference type="Proteomes" id="UP000663824">
    <property type="component" value="Unassembled WGS sequence"/>
</dbReference>
<dbReference type="Proteomes" id="UP000681720">
    <property type="component" value="Unassembled WGS sequence"/>
</dbReference>
<dbReference type="Proteomes" id="UP000663834">
    <property type="component" value="Unassembled WGS sequence"/>
</dbReference>
<dbReference type="Gene3D" id="1.25.40.10">
    <property type="entry name" value="Tetratricopeptide repeat domain"/>
    <property type="match status" value="3"/>
</dbReference>
<evidence type="ECO:0000313" key="6">
    <source>
        <dbReference type="EMBL" id="CAF2178599.1"/>
    </source>
</evidence>
<dbReference type="EMBL" id="CAJOBH010000339">
    <property type="protein sequence ID" value="CAF3783183.1"/>
    <property type="molecule type" value="Genomic_DNA"/>
</dbReference>
<reference evidence="5" key="1">
    <citation type="submission" date="2021-02" db="EMBL/GenBank/DDBJ databases">
        <authorList>
            <person name="Nowell W R."/>
        </authorList>
    </citation>
    <scope>NUCLEOTIDE SEQUENCE</scope>
</reference>
<dbReference type="EMBL" id="CAJNOV010002882">
    <property type="protein sequence ID" value="CAF1120235.1"/>
    <property type="molecule type" value="Genomic_DNA"/>
</dbReference>
<evidence type="ECO:0000313" key="8">
    <source>
        <dbReference type="EMBL" id="CAF3783183.1"/>
    </source>
</evidence>
<dbReference type="SMART" id="SM00028">
    <property type="entry name" value="TPR"/>
    <property type="match status" value="4"/>
</dbReference>
<evidence type="ECO:0000313" key="12">
    <source>
        <dbReference type="Proteomes" id="UP000663866"/>
    </source>
</evidence>
<dbReference type="EMBL" id="CAJNRF010016384">
    <property type="protein sequence ID" value="CAF2194781.1"/>
    <property type="molecule type" value="Genomic_DNA"/>
</dbReference>
<feature type="repeat" description="TPR" evidence="3">
    <location>
        <begin position="532"/>
        <end position="565"/>
    </location>
</feature>
<organism evidence="5 11">
    <name type="scientific">Rotaria magnacalcarata</name>
    <dbReference type="NCBI Taxonomy" id="392030"/>
    <lineage>
        <taxon>Eukaryota</taxon>
        <taxon>Metazoa</taxon>
        <taxon>Spiralia</taxon>
        <taxon>Gnathifera</taxon>
        <taxon>Rotifera</taxon>
        <taxon>Eurotatoria</taxon>
        <taxon>Bdelloidea</taxon>
        <taxon>Philodinida</taxon>
        <taxon>Philodinidae</taxon>
        <taxon>Rotaria</taxon>
    </lineage>
</organism>
<evidence type="ECO:0000313" key="9">
    <source>
        <dbReference type="EMBL" id="CAF3920158.1"/>
    </source>
</evidence>
<dbReference type="PROSITE" id="PS50293">
    <property type="entry name" value="TPR_REGION"/>
    <property type="match status" value="1"/>
</dbReference>
<evidence type="ECO:0000256" key="1">
    <source>
        <dbReference type="ARBA" id="ARBA00022737"/>
    </source>
</evidence>
<protein>
    <submittedName>
        <fullName evidence="5">Uncharacterized protein</fullName>
    </submittedName>
</protein>
<dbReference type="Proteomes" id="UP000663866">
    <property type="component" value="Unassembled WGS sequence"/>
</dbReference>
<dbReference type="AlphaFoldDB" id="A0A816DPI3"/>
<dbReference type="InterPro" id="IPR019734">
    <property type="entry name" value="TPR_rpt"/>
</dbReference>
<evidence type="ECO:0000256" key="3">
    <source>
        <dbReference type="PROSITE-ProRule" id="PRU00339"/>
    </source>
</evidence>
<evidence type="ECO:0000256" key="2">
    <source>
        <dbReference type="ARBA" id="ARBA00022803"/>
    </source>
</evidence>
<proteinExistence type="predicted"/>
<accession>A0A816DPI3</accession>
<dbReference type="PANTHER" id="PTHR45641:SF19">
    <property type="entry name" value="NEPHROCYSTIN-3"/>
    <property type="match status" value="1"/>
</dbReference>
<keyword evidence="1" id="KW-0677">Repeat</keyword>
<keyword evidence="2 3" id="KW-0802">TPR repeat</keyword>
<dbReference type="OrthoDB" id="9991317at2759"/>
<keyword evidence="12" id="KW-1185">Reference proteome</keyword>
<dbReference type="EMBL" id="CAJOBJ010002310">
    <property type="protein sequence ID" value="CAF3920158.1"/>
    <property type="molecule type" value="Genomic_DNA"/>
</dbReference>
<dbReference type="InterPro" id="IPR011990">
    <property type="entry name" value="TPR-like_helical_dom_sf"/>
</dbReference>
<dbReference type="Proteomes" id="UP000663856">
    <property type="component" value="Unassembled WGS sequence"/>
</dbReference>
<evidence type="ECO:0000313" key="10">
    <source>
        <dbReference type="EMBL" id="CAF4009520.1"/>
    </source>
</evidence>
<evidence type="ECO:0000313" key="7">
    <source>
        <dbReference type="EMBL" id="CAF2194781.1"/>
    </source>
</evidence>
<dbReference type="Pfam" id="PF13424">
    <property type="entry name" value="TPR_12"/>
    <property type="match status" value="2"/>
</dbReference>
<feature type="repeat" description="TPR" evidence="3">
    <location>
        <begin position="490"/>
        <end position="523"/>
    </location>
</feature>
<feature type="repeat" description="TPR" evidence="3">
    <location>
        <begin position="616"/>
        <end position="649"/>
    </location>
</feature>